<dbReference type="Proteomes" id="UP000688137">
    <property type="component" value="Unassembled WGS sequence"/>
</dbReference>
<dbReference type="EMBL" id="CAJJDM010000103">
    <property type="protein sequence ID" value="CAD8096167.1"/>
    <property type="molecule type" value="Genomic_DNA"/>
</dbReference>
<dbReference type="AlphaFoldDB" id="A0A8S1NSD7"/>
<protein>
    <submittedName>
        <fullName evidence="1">Uncharacterized protein</fullName>
    </submittedName>
</protein>
<name>A0A8S1NSD7_PARPR</name>
<gene>
    <name evidence="1" type="ORF">PPRIM_AZ9-3.1.T1000136</name>
</gene>
<evidence type="ECO:0000313" key="2">
    <source>
        <dbReference type="Proteomes" id="UP000688137"/>
    </source>
</evidence>
<proteinExistence type="predicted"/>
<comment type="caution">
    <text evidence="1">The sequence shown here is derived from an EMBL/GenBank/DDBJ whole genome shotgun (WGS) entry which is preliminary data.</text>
</comment>
<keyword evidence="2" id="KW-1185">Reference proteome</keyword>
<reference evidence="1" key="1">
    <citation type="submission" date="2021-01" db="EMBL/GenBank/DDBJ databases">
        <authorList>
            <consortium name="Genoscope - CEA"/>
            <person name="William W."/>
        </authorList>
    </citation>
    <scope>NUCLEOTIDE SEQUENCE</scope>
</reference>
<organism evidence="1 2">
    <name type="scientific">Paramecium primaurelia</name>
    <dbReference type="NCBI Taxonomy" id="5886"/>
    <lineage>
        <taxon>Eukaryota</taxon>
        <taxon>Sar</taxon>
        <taxon>Alveolata</taxon>
        <taxon>Ciliophora</taxon>
        <taxon>Intramacronucleata</taxon>
        <taxon>Oligohymenophorea</taxon>
        <taxon>Peniculida</taxon>
        <taxon>Parameciidae</taxon>
        <taxon>Paramecium</taxon>
    </lineage>
</organism>
<accession>A0A8S1NSD7</accession>
<sequence>MRKKSFQDNGIYLEKHAKALLDYQQTSDQEDINTQSKYRIKAIKYKNNLLESQEVIKALKMENQESAIDQKLIIQNKLLANYSQILKK</sequence>
<evidence type="ECO:0000313" key="1">
    <source>
        <dbReference type="EMBL" id="CAD8096167.1"/>
    </source>
</evidence>